<dbReference type="AlphaFoldDB" id="A0A7U9Q1N7"/>
<dbReference type="Proteomes" id="UP000287830">
    <property type="component" value="Unassembled WGS sequence"/>
</dbReference>
<sequence length="337" mass="36191">MKRKARGAGEQADGTENWYTGPAWRDRDGRAARRRKRIRIGVAAVIVAAGVVTIAVNPGDIRSKLPGLAGGDAVAGPLPAETAAPGSAPADEAFPATPTLKEPFAGSPALRYADGAAGIVPPEAKAVGRLSEGEVAAVLRHAKELLVDANLNPRTLRGERPAAALDLVDPLQPGMRRDLEAWLAKPGRDHDPLQLFTRFDPREVRPAGDIVKTRGRMTFKEGRDGALAVHADYTFVYPVVRAAQGASEVTRTVVRRVVDFEVNDPERFQATPGKLALTRYDSDFANNACEVYDGFLHPQFQDGRPGPMTSGPEVDPYDRSKELSEDAGSRCGTVSRI</sequence>
<organism evidence="3 4">
    <name type="scientific">Streptomyces chrestomyceticus JCM 4735</name>
    <dbReference type="NCBI Taxonomy" id="1306181"/>
    <lineage>
        <taxon>Bacteria</taxon>
        <taxon>Bacillati</taxon>
        <taxon>Actinomycetota</taxon>
        <taxon>Actinomycetes</taxon>
        <taxon>Kitasatosporales</taxon>
        <taxon>Streptomycetaceae</taxon>
        <taxon>Streptomyces</taxon>
    </lineage>
</organism>
<feature type="compositionally biased region" description="Basic and acidic residues" evidence="1">
    <location>
        <begin position="316"/>
        <end position="328"/>
    </location>
</feature>
<protein>
    <submittedName>
        <fullName evidence="3">Uncharacterized protein</fullName>
    </submittedName>
</protein>
<keyword evidence="2" id="KW-1133">Transmembrane helix</keyword>
<feature type="region of interest" description="Disordered" evidence="1">
    <location>
        <begin position="1"/>
        <end position="30"/>
    </location>
</feature>
<evidence type="ECO:0000313" key="4">
    <source>
        <dbReference type="Proteomes" id="UP000287830"/>
    </source>
</evidence>
<dbReference type="RefSeq" id="WP_125047795.1">
    <property type="nucleotide sequence ID" value="NZ_BHZC01000001.1"/>
</dbReference>
<accession>A0A7U9Q1N7</accession>
<name>A0A7U9Q1N7_9ACTN</name>
<proteinExistence type="predicted"/>
<evidence type="ECO:0000313" key="3">
    <source>
        <dbReference type="EMBL" id="GCD38560.1"/>
    </source>
</evidence>
<evidence type="ECO:0000256" key="2">
    <source>
        <dbReference type="SAM" id="Phobius"/>
    </source>
</evidence>
<keyword evidence="2" id="KW-0472">Membrane</keyword>
<feature type="transmembrane region" description="Helical" evidence="2">
    <location>
        <begin position="38"/>
        <end position="56"/>
    </location>
</feature>
<gene>
    <name evidence="3" type="ORF">OEIGOIKO_06376</name>
</gene>
<dbReference type="EMBL" id="BHZC01000001">
    <property type="protein sequence ID" value="GCD38560.1"/>
    <property type="molecule type" value="Genomic_DNA"/>
</dbReference>
<evidence type="ECO:0000256" key="1">
    <source>
        <dbReference type="SAM" id="MobiDB-lite"/>
    </source>
</evidence>
<comment type="caution">
    <text evidence="3">The sequence shown here is derived from an EMBL/GenBank/DDBJ whole genome shotgun (WGS) entry which is preliminary data.</text>
</comment>
<dbReference type="OrthoDB" id="3419910at2"/>
<keyword evidence="2" id="KW-0812">Transmembrane</keyword>
<feature type="region of interest" description="Disordered" evidence="1">
    <location>
        <begin position="300"/>
        <end position="337"/>
    </location>
</feature>
<reference evidence="3 4" key="1">
    <citation type="submission" date="2018-11" db="EMBL/GenBank/DDBJ databases">
        <title>Whole genome sequence of Streptomyces chrestomyceticus NBRC 13444(T).</title>
        <authorList>
            <person name="Komaki H."/>
            <person name="Tamura T."/>
        </authorList>
    </citation>
    <scope>NUCLEOTIDE SEQUENCE [LARGE SCALE GENOMIC DNA]</scope>
    <source>
        <strain evidence="3 4">NBRC 13444</strain>
    </source>
</reference>
<dbReference type="GeneID" id="95625117"/>